<dbReference type="InterPro" id="IPR036318">
    <property type="entry name" value="FAD-bd_PCMH-like_sf"/>
</dbReference>
<dbReference type="PANTHER" id="PTHR13878:SF91">
    <property type="entry name" value="FAD BINDING DOMAIN PROTEIN (AFU_ORTHOLOGUE AFUA_6G12070)-RELATED"/>
    <property type="match status" value="1"/>
</dbReference>
<dbReference type="InterPro" id="IPR016166">
    <property type="entry name" value="FAD-bd_PCMH"/>
</dbReference>
<dbReference type="EMBL" id="MU860038">
    <property type="protein sequence ID" value="KAK4240549.1"/>
    <property type="molecule type" value="Genomic_DNA"/>
</dbReference>
<feature type="signal peptide" evidence="3">
    <location>
        <begin position="1"/>
        <end position="27"/>
    </location>
</feature>
<dbReference type="AlphaFoldDB" id="A0AAN7CEF5"/>
<dbReference type="InterPro" id="IPR006094">
    <property type="entry name" value="Oxid_FAD_bind_N"/>
</dbReference>
<dbReference type="PROSITE" id="PS51387">
    <property type="entry name" value="FAD_PCMH"/>
    <property type="match status" value="1"/>
</dbReference>
<evidence type="ECO:0000256" key="2">
    <source>
        <dbReference type="ARBA" id="ARBA00023002"/>
    </source>
</evidence>
<keyword evidence="2" id="KW-0560">Oxidoreductase</keyword>
<dbReference type="InterPro" id="IPR050432">
    <property type="entry name" value="FAD-linked_Oxidoreductases_BP"/>
</dbReference>
<dbReference type="Proteomes" id="UP001303760">
    <property type="component" value="Unassembled WGS sequence"/>
</dbReference>
<evidence type="ECO:0000256" key="1">
    <source>
        <dbReference type="ARBA" id="ARBA00005466"/>
    </source>
</evidence>
<comment type="similarity">
    <text evidence="1">Belongs to the oxygen-dependent FAD-linked oxidoreductase family.</text>
</comment>
<reference evidence="5" key="1">
    <citation type="journal article" date="2023" name="Mol. Phylogenet. Evol.">
        <title>Genome-scale phylogeny and comparative genomics of the fungal order Sordariales.</title>
        <authorList>
            <person name="Hensen N."/>
            <person name="Bonometti L."/>
            <person name="Westerberg I."/>
            <person name="Brannstrom I.O."/>
            <person name="Guillou S."/>
            <person name="Cros-Aarteil S."/>
            <person name="Calhoun S."/>
            <person name="Haridas S."/>
            <person name="Kuo A."/>
            <person name="Mondo S."/>
            <person name="Pangilinan J."/>
            <person name="Riley R."/>
            <person name="LaButti K."/>
            <person name="Andreopoulos B."/>
            <person name="Lipzen A."/>
            <person name="Chen C."/>
            <person name="Yan M."/>
            <person name="Daum C."/>
            <person name="Ng V."/>
            <person name="Clum A."/>
            <person name="Steindorff A."/>
            <person name="Ohm R.A."/>
            <person name="Martin F."/>
            <person name="Silar P."/>
            <person name="Natvig D.O."/>
            <person name="Lalanne C."/>
            <person name="Gautier V."/>
            <person name="Ament-Velasquez S.L."/>
            <person name="Kruys A."/>
            <person name="Hutchinson M.I."/>
            <person name="Powell A.J."/>
            <person name="Barry K."/>
            <person name="Miller A.N."/>
            <person name="Grigoriev I.V."/>
            <person name="Debuchy R."/>
            <person name="Gladieux P."/>
            <person name="Hiltunen Thoren M."/>
            <person name="Johannesson H."/>
        </authorList>
    </citation>
    <scope>NUCLEOTIDE SEQUENCE</scope>
    <source>
        <strain evidence="5">CBS 532.94</strain>
    </source>
</reference>
<feature type="domain" description="FAD-binding PCMH-type" evidence="4">
    <location>
        <begin position="135"/>
        <end position="313"/>
    </location>
</feature>
<dbReference type="Gene3D" id="3.30.465.10">
    <property type="match status" value="2"/>
</dbReference>
<reference evidence="5" key="2">
    <citation type="submission" date="2023-05" db="EMBL/GenBank/DDBJ databases">
        <authorList>
            <consortium name="Lawrence Berkeley National Laboratory"/>
            <person name="Steindorff A."/>
            <person name="Hensen N."/>
            <person name="Bonometti L."/>
            <person name="Westerberg I."/>
            <person name="Brannstrom I.O."/>
            <person name="Guillou S."/>
            <person name="Cros-Aarteil S."/>
            <person name="Calhoun S."/>
            <person name="Haridas S."/>
            <person name="Kuo A."/>
            <person name="Mondo S."/>
            <person name="Pangilinan J."/>
            <person name="Riley R."/>
            <person name="Labutti K."/>
            <person name="Andreopoulos B."/>
            <person name="Lipzen A."/>
            <person name="Chen C."/>
            <person name="Yanf M."/>
            <person name="Daum C."/>
            <person name="Ng V."/>
            <person name="Clum A."/>
            <person name="Ohm R."/>
            <person name="Martin F."/>
            <person name="Silar P."/>
            <person name="Natvig D."/>
            <person name="Lalanne C."/>
            <person name="Gautier V."/>
            <person name="Ament-Velasquez S.L."/>
            <person name="Kruys A."/>
            <person name="Hutchinson M.I."/>
            <person name="Powell A.J."/>
            <person name="Barry K."/>
            <person name="Miller A.N."/>
            <person name="Grigoriev I.V."/>
            <person name="Debuchy R."/>
            <person name="Gladieux P."/>
            <person name="Thoren M.H."/>
            <person name="Johannesson H."/>
        </authorList>
    </citation>
    <scope>NUCLEOTIDE SEQUENCE</scope>
    <source>
        <strain evidence="5">CBS 532.94</strain>
    </source>
</reference>
<dbReference type="PANTHER" id="PTHR13878">
    <property type="entry name" value="GULONOLACTONE OXIDASE"/>
    <property type="match status" value="1"/>
</dbReference>
<feature type="chain" id="PRO_5042965265" description="FAD-binding PCMH-type domain-containing protein" evidence="3">
    <location>
        <begin position="28"/>
        <end position="608"/>
    </location>
</feature>
<accession>A0AAN7CEF5</accession>
<evidence type="ECO:0000256" key="3">
    <source>
        <dbReference type="SAM" id="SignalP"/>
    </source>
</evidence>
<dbReference type="InterPro" id="IPR016169">
    <property type="entry name" value="FAD-bd_PCMH_sub2"/>
</dbReference>
<evidence type="ECO:0000259" key="4">
    <source>
        <dbReference type="PROSITE" id="PS51387"/>
    </source>
</evidence>
<comment type="caution">
    <text evidence="5">The sequence shown here is derived from an EMBL/GenBank/DDBJ whole genome shotgun (WGS) entry which is preliminary data.</text>
</comment>
<protein>
    <recommendedName>
        <fullName evidence="4">FAD-binding PCMH-type domain-containing protein</fullName>
    </recommendedName>
</protein>
<organism evidence="5 6">
    <name type="scientific">Achaetomium macrosporum</name>
    <dbReference type="NCBI Taxonomy" id="79813"/>
    <lineage>
        <taxon>Eukaryota</taxon>
        <taxon>Fungi</taxon>
        <taxon>Dikarya</taxon>
        <taxon>Ascomycota</taxon>
        <taxon>Pezizomycotina</taxon>
        <taxon>Sordariomycetes</taxon>
        <taxon>Sordariomycetidae</taxon>
        <taxon>Sordariales</taxon>
        <taxon>Chaetomiaceae</taxon>
        <taxon>Achaetomium</taxon>
    </lineage>
</organism>
<gene>
    <name evidence="5" type="ORF">C8A03DRAFT_13153</name>
</gene>
<name>A0AAN7CEF5_9PEZI</name>
<dbReference type="SUPFAM" id="SSF56176">
    <property type="entry name" value="FAD-binding/transporter-associated domain-like"/>
    <property type="match status" value="1"/>
</dbReference>
<dbReference type="GO" id="GO:0016491">
    <property type="term" value="F:oxidoreductase activity"/>
    <property type="evidence" value="ECO:0007669"/>
    <property type="project" value="UniProtKB-KW"/>
</dbReference>
<dbReference type="GO" id="GO:0071949">
    <property type="term" value="F:FAD binding"/>
    <property type="evidence" value="ECO:0007669"/>
    <property type="project" value="InterPro"/>
</dbReference>
<dbReference type="Pfam" id="PF08031">
    <property type="entry name" value="BBE"/>
    <property type="match status" value="1"/>
</dbReference>
<sequence>MFGSVHGVASPAGLLHILAGFLPLISAAAVPHVPPPAAPRCRYLPGDALWPSAAEWQALNRSVGGRLIAGQPLAQVCYGSNRDKAACERLRSQWTQQQTYFPDPVNVMSPYFLNNSCTPFAKDEAIFESAAACKMGNAPVYAINVSSVADVQAGFRFARDKNVRLVVKNTGHDYLGRSNGQGSLSLWTHNLKNITFLNYSSKQYTGPAVKLGAGVQAFEIYAAAAARGLRFVGGFCPTVGVAGGFVGGGGHGLMMGAYGLASDNTLEFEVVTPRGEYLVATPTQNADLFWALNGGGAGTYAVVISQTTRLYADGPVAGAFIAINNTNTINNITTTGKKADAFWQAVTKWQGHLSAFDAVPGLTTEWSLTSTSLQILVTLLDGTAAQVDSLLTPFLGTLRDLGLPFANTTSFVPNFYTHFSTYVPGGLPYGDHPTNDLVGGRLIPRKVAARSAAALTAAYRTITSQASTAAWAVNGIAGNVSGARLARGVRGTPAPTAVHPAWRDALYFVNMDVYWDPAKPIAELRALERQMVANQDLLRGLTPGSGGYMNEGAFDTAHWRDEYYGPNYERLLAVKRKHDPDFALYGLASVGSDYWVPQADGRLCRASS</sequence>
<evidence type="ECO:0000313" key="5">
    <source>
        <dbReference type="EMBL" id="KAK4240549.1"/>
    </source>
</evidence>
<keyword evidence="6" id="KW-1185">Reference proteome</keyword>
<dbReference type="InterPro" id="IPR012951">
    <property type="entry name" value="BBE"/>
</dbReference>
<proteinExistence type="inferred from homology"/>
<evidence type="ECO:0000313" key="6">
    <source>
        <dbReference type="Proteomes" id="UP001303760"/>
    </source>
</evidence>
<dbReference type="Pfam" id="PF01565">
    <property type="entry name" value="FAD_binding_4"/>
    <property type="match status" value="1"/>
</dbReference>
<keyword evidence="3" id="KW-0732">Signal</keyword>